<dbReference type="PANTHER" id="PTHR43569">
    <property type="entry name" value="AMIDOHYDROLASE"/>
    <property type="match status" value="1"/>
</dbReference>
<dbReference type="InterPro" id="IPR032466">
    <property type="entry name" value="Metal_Hydrolase"/>
</dbReference>
<dbReference type="PANTHER" id="PTHR43569:SF2">
    <property type="entry name" value="AMIDOHYDROLASE-RELATED DOMAIN-CONTAINING PROTEIN"/>
    <property type="match status" value="1"/>
</dbReference>
<dbReference type="InterPro" id="IPR052350">
    <property type="entry name" value="Metallo-dep_Lactonases"/>
</dbReference>
<dbReference type="InterPro" id="IPR006680">
    <property type="entry name" value="Amidohydro-rel"/>
</dbReference>
<gene>
    <name evidence="3" type="ORF">SAMN04487992_102113</name>
</gene>
<feature type="domain" description="Amidohydrolase-related" evidence="2">
    <location>
        <begin position="3"/>
        <end position="275"/>
    </location>
</feature>
<reference evidence="4" key="1">
    <citation type="submission" date="2016-10" db="EMBL/GenBank/DDBJ databases">
        <authorList>
            <person name="Varghese N."/>
            <person name="Submissions S."/>
        </authorList>
    </citation>
    <scope>NUCLEOTIDE SEQUENCE [LARGE SCALE GENOMIC DNA]</scope>
    <source>
        <strain evidence="4">DSM 24729</strain>
    </source>
</reference>
<accession>A0A1G7E5T9</accession>
<evidence type="ECO:0000313" key="4">
    <source>
        <dbReference type="Proteomes" id="UP000182114"/>
    </source>
</evidence>
<name>A0A1G7E5T9_9FLAO</name>
<protein>
    <submittedName>
        <fullName evidence="3">L-fuconolactonase</fullName>
    </submittedName>
</protein>
<comment type="similarity">
    <text evidence="1">Belongs to the metallo-dependent hydrolases superfamily.</text>
</comment>
<dbReference type="EMBL" id="FNBD01000002">
    <property type="protein sequence ID" value="SDE59114.1"/>
    <property type="molecule type" value="Genomic_DNA"/>
</dbReference>
<dbReference type="GO" id="GO:0016787">
    <property type="term" value="F:hydrolase activity"/>
    <property type="evidence" value="ECO:0007669"/>
    <property type="project" value="InterPro"/>
</dbReference>
<proteinExistence type="inferred from homology"/>
<evidence type="ECO:0000313" key="3">
    <source>
        <dbReference type="EMBL" id="SDE59114.1"/>
    </source>
</evidence>
<organism evidence="3 4">
    <name type="scientific">Cellulophaga baltica</name>
    <dbReference type="NCBI Taxonomy" id="76594"/>
    <lineage>
        <taxon>Bacteria</taxon>
        <taxon>Pseudomonadati</taxon>
        <taxon>Bacteroidota</taxon>
        <taxon>Flavobacteriia</taxon>
        <taxon>Flavobacteriales</taxon>
        <taxon>Flavobacteriaceae</taxon>
        <taxon>Cellulophaga</taxon>
    </lineage>
</organism>
<dbReference type="AlphaFoldDB" id="A0A1G7E5T9"/>
<dbReference type="Pfam" id="PF04909">
    <property type="entry name" value="Amidohydro_2"/>
    <property type="match status" value="1"/>
</dbReference>
<evidence type="ECO:0000259" key="2">
    <source>
        <dbReference type="Pfam" id="PF04909"/>
    </source>
</evidence>
<dbReference type="RefSeq" id="WP_074537452.1">
    <property type="nucleotide sequence ID" value="NZ_FNBD01000002.1"/>
</dbReference>
<dbReference type="Proteomes" id="UP000182114">
    <property type="component" value="Unassembled WGS sequence"/>
</dbReference>
<sequence length="275" mass="31650">MIIDSHQHFWVYDAKKHSWIDDTMSTIRRDFLPKDLNKIYQENNIDGCIAVQADQSREETEFLLKLSDEHQFIKGVVGWVALSAASIEAQLEAYSSVKKLKGFRHIVQAELNPKFLLQPDFLRGIAALEKYNYTYDLLILPHQLGATLEFIKKFPHQKFILDHMAKPYIKEGFMDGWAVLIKEIAKHENVYCKLSGMITEADYTTWSAAQIEPYMDVVLRSFGPDRILFGSDWPVCLVSGNFAKVKKLTTDFIAKCSPTEQQNIMGENAIKFYNL</sequence>
<dbReference type="SUPFAM" id="SSF51556">
    <property type="entry name" value="Metallo-dependent hydrolases"/>
    <property type="match status" value="1"/>
</dbReference>
<evidence type="ECO:0000256" key="1">
    <source>
        <dbReference type="ARBA" id="ARBA00038310"/>
    </source>
</evidence>
<dbReference type="Gene3D" id="3.20.20.140">
    <property type="entry name" value="Metal-dependent hydrolases"/>
    <property type="match status" value="1"/>
</dbReference>
<keyword evidence="4" id="KW-1185">Reference proteome</keyword>